<dbReference type="Proteomes" id="UP000256769">
    <property type="component" value="Unassembled WGS sequence"/>
</dbReference>
<sequence>MAQVISDFKLNECDQHHKNQESYCLSLNYKYPEPHETMIPKGRLLIIRGADTDIQSIKE</sequence>
<evidence type="ECO:0000313" key="2">
    <source>
        <dbReference type="Proteomes" id="UP000256769"/>
    </source>
</evidence>
<dbReference type="EMBL" id="QNUE01000009">
    <property type="protein sequence ID" value="REC66342.1"/>
    <property type="molecule type" value="Genomic_DNA"/>
</dbReference>
<accession>A0A3D9CKR6</accession>
<comment type="caution">
    <text evidence="1">The sequence shown here is derived from an EMBL/GenBank/DDBJ whole genome shotgun (WGS) entry which is preliminary data.</text>
</comment>
<proteinExistence type="predicted"/>
<keyword evidence="2" id="KW-1185">Reference proteome</keyword>
<evidence type="ECO:0000313" key="1">
    <source>
        <dbReference type="EMBL" id="REC66342.1"/>
    </source>
</evidence>
<gene>
    <name evidence="1" type="ORF">DRF59_12785</name>
</gene>
<reference evidence="1 2" key="1">
    <citation type="journal article" date="2007" name="Int. J. Syst. Evol. Microbiol.">
        <title>Chryseobacterium flavum sp. nov., isolated from polluted soil.</title>
        <authorList>
            <person name="Zhou Y."/>
            <person name="Dong J."/>
            <person name="Wang X."/>
            <person name="Huang X."/>
            <person name="Zhang K.Y."/>
            <person name="Zhang Y.Q."/>
            <person name="Guo Y.F."/>
            <person name="Lai R."/>
            <person name="Li W.J."/>
        </authorList>
    </citation>
    <scope>NUCLEOTIDE SEQUENCE [LARGE SCALE GENOMIC DNA]</scope>
    <source>
        <strain evidence="1 2">KCTC 12877</strain>
    </source>
</reference>
<organism evidence="1 2">
    <name type="scientific">Chryseobacterium flavum</name>
    <dbReference type="NCBI Taxonomy" id="415851"/>
    <lineage>
        <taxon>Bacteria</taxon>
        <taxon>Pseudomonadati</taxon>
        <taxon>Bacteroidota</taxon>
        <taxon>Flavobacteriia</taxon>
        <taxon>Flavobacteriales</taxon>
        <taxon>Weeksellaceae</taxon>
        <taxon>Chryseobacterium group</taxon>
        <taxon>Chryseobacterium</taxon>
    </lineage>
</organism>
<name>A0A3D9CKR6_9FLAO</name>
<dbReference type="AlphaFoldDB" id="A0A3D9CKR6"/>
<protein>
    <submittedName>
        <fullName evidence="1">Uncharacterized protein</fullName>
    </submittedName>
</protein>